<dbReference type="InterPro" id="IPR050870">
    <property type="entry name" value="FAST_kinase"/>
</dbReference>
<gene>
    <name evidence="1" type="ORF">HaLaN_06714</name>
</gene>
<name>A0A699YMA9_HAELA</name>
<dbReference type="GO" id="GO:0009507">
    <property type="term" value="C:chloroplast"/>
    <property type="evidence" value="ECO:0007669"/>
    <property type="project" value="GOC"/>
</dbReference>
<reference evidence="1 2" key="1">
    <citation type="submission" date="2020-02" db="EMBL/GenBank/DDBJ databases">
        <title>Draft genome sequence of Haematococcus lacustris strain NIES-144.</title>
        <authorList>
            <person name="Morimoto D."/>
            <person name="Nakagawa S."/>
            <person name="Yoshida T."/>
            <person name="Sawayama S."/>
        </authorList>
    </citation>
    <scope>NUCLEOTIDE SEQUENCE [LARGE SCALE GENOMIC DNA]</scope>
    <source>
        <strain evidence="1 2">NIES-144</strain>
    </source>
</reference>
<dbReference type="GO" id="GO:0003723">
    <property type="term" value="F:RNA binding"/>
    <property type="evidence" value="ECO:0007669"/>
    <property type="project" value="TreeGrafter"/>
</dbReference>
<dbReference type="AlphaFoldDB" id="A0A699YMA9"/>
<dbReference type="PANTHER" id="PTHR21228:SF40">
    <property type="entry name" value="LD45607P"/>
    <property type="match status" value="1"/>
</dbReference>
<protein>
    <submittedName>
        <fullName evidence="1">Uncharacterized protein</fullName>
    </submittedName>
</protein>
<sequence length="109" mass="11854">LQSGDHAPTPDQLPDILTALSPKELADAIWSFAKQGIHPPSDVMDAVSAEVLSKLPQFRPSADWLDSFIKAAQANLFQFTPTEMSNIIWALAKLGKQSACWAVVCTSQM</sequence>
<dbReference type="GO" id="GO:0005759">
    <property type="term" value="C:mitochondrial matrix"/>
    <property type="evidence" value="ECO:0007669"/>
    <property type="project" value="TreeGrafter"/>
</dbReference>
<accession>A0A699YMA9</accession>
<dbReference type="EMBL" id="BLLF01000386">
    <property type="protein sequence ID" value="GFH11243.1"/>
    <property type="molecule type" value="Genomic_DNA"/>
</dbReference>
<dbReference type="GO" id="GO:0035770">
    <property type="term" value="C:ribonucleoprotein granule"/>
    <property type="evidence" value="ECO:0007669"/>
    <property type="project" value="TreeGrafter"/>
</dbReference>
<dbReference type="PANTHER" id="PTHR21228">
    <property type="entry name" value="FAST LEU-RICH DOMAIN-CONTAINING"/>
    <property type="match status" value="1"/>
</dbReference>
<comment type="caution">
    <text evidence="1">The sequence shown here is derived from an EMBL/GenBank/DDBJ whole genome shotgun (WGS) entry which is preliminary data.</text>
</comment>
<dbReference type="GO" id="GO:1901259">
    <property type="term" value="P:chloroplast rRNA processing"/>
    <property type="evidence" value="ECO:0007669"/>
    <property type="project" value="TreeGrafter"/>
</dbReference>
<dbReference type="GO" id="GO:0000963">
    <property type="term" value="P:mitochondrial RNA processing"/>
    <property type="evidence" value="ECO:0007669"/>
    <property type="project" value="TreeGrafter"/>
</dbReference>
<organism evidence="1 2">
    <name type="scientific">Haematococcus lacustris</name>
    <name type="common">Green alga</name>
    <name type="synonym">Haematococcus pluvialis</name>
    <dbReference type="NCBI Taxonomy" id="44745"/>
    <lineage>
        <taxon>Eukaryota</taxon>
        <taxon>Viridiplantae</taxon>
        <taxon>Chlorophyta</taxon>
        <taxon>core chlorophytes</taxon>
        <taxon>Chlorophyceae</taxon>
        <taxon>CS clade</taxon>
        <taxon>Chlamydomonadales</taxon>
        <taxon>Haematococcaceae</taxon>
        <taxon>Haematococcus</taxon>
    </lineage>
</organism>
<dbReference type="Proteomes" id="UP000485058">
    <property type="component" value="Unassembled WGS sequence"/>
</dbReference>
<feature type="non-terminal residue" evidence="1">
    <location>
        <position position="1"/>
    </location>
</feature>
<dbReference type="GO" id="GO:0044528">
    <property type="term" value="P:regulation of mitochondrial mRNA stability"/>
    <property type="evidence" value="ECO:0007669"/>
    <property type="project" value="TreeGrafter"/>
</dbReference>
<evidence type="ECO:0000313" key="1">
    <source>
        <dbReference type="EMBL" id="GFH11243.1"/>
    </source>
</evidence>
<keyword evidence="2" id="KW-1185">Reference proteome</keyword>
<evidence type="ECO:0000313" key="2">
    <source>
        <dbReference type="Proteomes" id="UP000485058"/>
    </source>
</evidence>
<proteinExistence type="predicted"/>